<dbReference type="PANTHER" id="PTHR10098">
    <property type="entry name" value="RAPSYN-RELATED"/>
    <property type="match status" value="1"/>
</dbReference>
<evidence type="ECO:0000313" key="2">
    <source>
        <dbReference type="EMBL" id="MDQ7908313.1"/>
    </source>
</evidence>
<sequence length="225" mass="24700">MTVNEPLDDQHRSVARYHQLGLAAQAQGDLDTAEQWYQRALAGAEQLDDQTDVDISCFQLGFVAHARGDLDAAEHWYQRGLTTAERRGDQASTAAYHHHLGIVAQDRGELDAAGERLERARAIREQLADVPRLAMTYGQLGLLALRRDAPVVALEWTIRCAALFPSFPHRAAGPAPWNLAQLTEKLGWDALHAAWRRVTGEATPASVVETIRAIQAGRARESGPG</sequence>
<keyword evidence="3" id="KW-1185">Reference proteome</keyword>
<dbReference type="InterPro" id="IPR041617">
    <property type="entry name" value="TPR_MalT"/>
</dbReference>
<dbReference type="Gene3D" id="1.25.40.10">
    <property type="entry name" value="Tetratricopeptide repeat domain"/>
    <property type="match status" value="1"/>
</dbReference>
<dbReference type="PANTHER" id="PTHR10098:SF108">
    <property type="entry name" value="TETRATRICOPEPTIDE REPEAT PROTEIN 28"/>
    <property type="match status" value="1"/>
</dbReference>
<protein>
    <submittedName>
        <fullName evidence="2">Tetratricopeptide repeat protein</fullName>
    </submittedName>
</protein>
<dbReference type="Proteomes" id="UP001230908">
    <property type="component" value="Unassembled WGS sequence"/>
</dbReference>
<dbReference type="SMART" id="SM00028">
    <property type="entry name" value="TPR"/>
    <property type="match status" value="3"/>
</dbReference>
<evidence type="ECO:0000313" key="3">
    <source>
        <dbReference type="Proteomes" id="UP001230908"/>
    </source>
</evidence>
<dbReference type="EMBL" id="JAVHUY010000029">
    <property type="protein sequence ID" value="MDQ7908313.1"/>
    <property type="molecule type" value="Genomic_DNA"/>
</dbReference>
<feature type="domain" description="MalT-like TPR region" evidence="1">
    <location>
        <begin position="14"/>
        <end position="127"/>
    </location>
</feature>
<organism evidence="2 3">
    <name type="scientific">Phytohabitans maris</name>
    <dbReference type="NCBI Taxonomy" id="3071409"/>
    <lineage>
        <taxon>Bacteria</taxon>
        <taxon>Bacillati</taxon>
        <taxon>Actinomycetota</taxon>
        <taxon>Actinomycetes</taxon>
        <taxon>Micromonosporales</taxon>
        <taxon>Micromonosporaceae</taxon>
    </lineage>
</organism>
<gene>
    <name evidence="2" type="ORF">RB614_27680</name>
</gene>
<comment type="caution">
    <text evidence="2">The sequence shown here is derived from an EMBL/GenBank/DDBJ whole genome shotgun (WGS) entry which is preliminary data.</text>
</comment>
<dbReference type="Pfam" id="PF17874">
    <property type="entry name" value="TPR_MalT"/>
    <property type="match status" value="1"/>
</dbReference>
<evidence type="ECO:0000259" key="1">
    <source>
        <dbReference type="Pfam" id="PF17874"/>
    </source>
</evidence>
<dbReference type="InterPro" id="IPR019734">
    <property type="entry name" value="TPR_rpt"/>
</dbReference>
<reference evidence="2 3" key="1">
    <citation type="submission" date="2023-08" db="EMBL/GenBank/DDBJ databases">
        <title>Phytohabitans sansha sp. nov., isolated from marine sediment.</title>
        <authorList>
            <person name="Zhao Y."/>
            <person name="Yi K."/>
        </authorList>
    </citation>
    <scope>NUCLEOTIDE SEQUENCE [LARGE SCALE GENOMIC DNA]</scope>
    <source>
        <strain evidence="2 3">ZYX-F-186</strain>
    </source>
</reference>
<dbReference type="SUPFAM" id="SSF48452">
    <property type="entry name" value="TPR-like"/>
    <property type="match status" value="1"/>
</dbReference>
<dbReference type="InterPro" id="IPR011990">
    <property type="entry name" value="TPR-like_helical_dom_sf"/>
</dbReference>
<dbReference type="RefSeq" id="WP_308715581.1">
    <property type="nucleotide sequence ID" value="NZ_JAVHUY010000029.1"/>
</dbReference>
<proteinExistence type="predicted"/>
<accession>A0ABU0ZMP6</accession>
<name>A0ABU0ZMP6_9ACTN</name>